<accession>G5C7F7</accession>
<feature type="compositionally biased region" description="Low complexity" evidence="1">
    <location>
        <begin position="30"/>
        <end position="41"/>
    </location>
</feature>
<feature type="compositionally biased region" description="Basic and acidic residues" evidence="1">
    <location>
        <begin position="77"/>
        <end position="87"/>
    </location>
</feature>
<sequence>MDHRDSELHQDYQSPFDFNAGVSKNYLYLSPRGNSSPPGSSTEKLGLLRADPVPEEGEDAAATLSATETLSEEEQDELRREVAKVEEEIQTVSSVSSKREASSRDQAEMGLVHYRS</sequence>
<reference evidence="2 3" key="1">
    <citation type="journal article" date="2011" name="Nature">
        <title>Genome sequencing reveals insights into physiology and longevity of the naked mole rat.</title>
        <authorList>
            <person name="Kim E.B."/>
            <person name="Fang X."/>
            <person name="Fushan A.A."/>
            <person name="Huang Z."/>
            <person name="Lobanov A.V."/>
            <person name="Han L."/>
            <person name="Marino S.M."/>
            <person name="Sun X."/>
            <person name="Turanov A.A."/>
            <person name="Yang P."/>
            <person name="Yim S.H."/>
            <person name="Zhao X."/>
            <person name="Kasaikina M.V."/>
            <person name="Stoletzki N."/>
            <person name="Peng C."/>
            <person name="Polak P."/>
            <person name="Xiong Z."/>
            <person name="Kiezun A."/>
            <person name="Zhu Y."/>
            <person name="Chen Y."/>
            <person name="Kryukov G.V."/>
            <person name="Zhang Q."/>
            <person name="Peshkin L."/>
            <person name="Yang L."/>
            <person name="Bronson R.T."/>
            <person name="Buffenstein R."/>
            <person name="Wang B."/>
            <person name="Han C."/>
            <person name="Li Q."/>
            <person name="Chen L."/>
            <person name="Zhao W."/>
            <person name="Sunyaev S.R."/>
            <person name="Park T.J."/>
            <person name="Zhang G."/>
            <person name="Wang J."/>
            <person name="Gladyshev V.N."/>
        </authorList>
    </citation>
    <scope>NUCLEOTIDE SEQUENCE [LARGE SCALE GENOMIC DNA]</scope>
</reference>
<feature type="region of interest" description="Disordered" evidence="1">
    <location>
        <begin position="27"/>
        <end position="116"/>
    </location>
</feature>
<gene>
    <name evidence="2" type="ORF">GW7_19519</name>
</gene>
<evidence type="ECO:0000313" key="3">
    <source>
        <dbReference type="Proteomes" id="UP000006813"/>
    </source>
</evidence>
<feature type="compositionally biased region" description="Basic and acidic residues" evidence="1">
    <location>
        <begin position="97"/>
        <end position="107"/>
    </location>
</feature>
<evidence type="ECO:0000256" key="1">
    <source>
        <dbReference type="SAM" id="MobiDB-lite"/>
    </source>
</evidence>
<dbReference type="InParanoid" id="G5C7F7"/>
<dbReference type="EMBL" id="JH173683">
    <property type="protein sequence ID" value="EHB17468.1"/>
    <property type="molecule type" value="Genomic_DNA"/>
</dbReference>
<proteinExistence type="predicted"/>
<dbReference type="AlphaFoldDB" id="G5C7F7"/>
<protein>
    <submittedName>
        <fullName evidence="2">Tumor protein D52</fullName>
    </submittedName>
</protein>
<feature type="compositionally biased region" description="Low complexity" evidence="1">
    <location>
        <begin position="60"/>
        <end position="69"/>
    </location>
</feature>
<organism evidence="2 3">
    <name type="scientific">Heterocephalus glaber</name>
    <name type="common">Naked mole rat</name>
    <dbReference type="NCBI Taxonomy" id="10181"/>
    <lineage>
        <taxon>Eukaryota</taxon>
        <taxon>Metazoa</taxon>
        <taxon>Chordata</taxon>
        <taxon>Craniata</taxon>
        <taxon>Vertebrata</taxon>
        <taxon>Euteleostomi</taxon>
        <taxon>Mammalia</taxon>
        <taxon>Eutheria</taxon>
        <taxon>Euarchontoglires</taxon>
        <taxon>Glires</taxon>
        <taxon>Rodentia</taxon>
        <taxon>Hystricomorpha</taxon>
        <taxon>Bathyergidae</taxon>
        <taxon>Heterocephalus</taxon>
    </lineage>
</organism>
<evidence type="ECO:0000313" key="2">
    <source>
        <dbReference type="EMBL" id="EHB17468.1"/>
    </source>
</evidence>
<name>G5C7F7_HETGA</name>
<dbReference type="Proteomes" id="UP000006813">
    <property type="component" value="Unassembled WGS sequence"/>
</dbReference>